<name>A0A2N5XMF0_9HYPH</name>
<dbReference type="SUPFAM" id="SSF56317">
    <property type="entry name" value="Carbon-nitrogen hydrolase"/>
    <property type="match status" value="1"/>
</dbReference>
<dbReference type="PANTHER" id="PTHR23088">
    <property type="entry name" value="NITRILASE-RELATED"/>
    <property type="match status" value="1"/>
</dbReference>
<keyword evidence="3" id="KW-0378">Hydrolase</keyword>
<dbReference type="InterPro" id="IPR000182">
    <property type="entry name" value="GNAT_dom"/>
</dbReference>
<accession>A0A2N5XMF0</accession>
<dbReference type="CDD" id="cd07574">
    <property type="entry name" value="nitrilase_Rim1_like"/>
    <property type="match status" value="1"/>
</dbReference>
<gene>
    <name evidence="3" type="ORF">C0081_18890</name>
</gene>
<dbReference type="GO" id="GO:0016787">
    <property type="term" value="F:hydrolase activity"/>
    <property type="evidence" value="ECO:0007669"/>
    <property type="project" value="UniProtKB-KW"/>
</dbReference>
<feature type="domain" description="N-acetyltransferase" evidence="2">
    <location>
        <begin position="10"/>
        <end position="204"/>
    </location>
</feature>
<feature type="domain" description="CN hydrolase" evidence="1">
    <location>
        <begin position="228"/>
        <end position="484"/>
    </location>
</feature>
<dbReference type="SUPFAM" id="SSF55729">
    <property type="entry name" value="Acyl-CoA N-acyltransferases (Nat)"/>
    <property type="match status" value="1"/>
</dbReference>
<dbReference type="RefSeq" id="WP_101535408.1">
    <property type="nucleotide sequence ID" value="NZ_JBFHIU010000013.1"/>
</dbReference>
<dbReference type="InterPro" id="IPR016181">
    <property type="entry name" value="Acyl_CoA_acyltransferase"/>
</dbReference>
<dbReference type="PROSITE" id="PS51186">
    <property type="entry name" value="GNAT"/>
    <property type="match status" value="1"/>
</dbReference>
<organism evidence="3 4">
    <name type="scientific">Cohaesibacter celericrescens</name>
    <dbReference type="NCBI Taxonomy" id="2067669"/>
    <lineage>
        <taxon>Bacteria</taxon>
        <taxon>Pseudomonadati</taxon>
        <taxon>Pseudomonadota</taxon>
        <taxon>Alphaproteobacteria</taxon>
        <taxon>Hyphomicrobiales</taxon>
        <taxon>Cohaesibacteraceae</taxon>
    </lineage>
</organism>
<dbReference type="PROSITE" id="PS50263">
    <property type="entry name" value="CN_HYDROLASE"/>
    <property type="match status" value="1"/>
</dbReference>
<dbReference type="Gene3D" id="3.60.110.10">
    <property type="entry name" value="Carbon-nitrogen hydrolase"/>
    <property type="match status" value="1"/>
</dbReference>
<evidence type="ECO:0000259" key="1">
    <source>
        <dbReference type="PROSITE" id="PS50263"/>
    </source>
</evidence>
<sequence>MSQKIKNQKLFVRKATMDDLDGICALSTKVYGASEAYSKKMIRSQIARFPDGQFIALFGDQIVGHAATFIIDSKIATKPHTWKEITAGGYASRHNPNGDILYGMEVSVDPETRGLRIGQRLYNMRKKLCVAMKLRGIVFGGRLPGYAKQARKNGLAAEEYIEAVSAKKLKDNVLGFQLRNGFEIIGLLKNYLPSDTESMGYATHMQWHNALFAEDTTKQRRGRSIGSVRVACVQFQVRKVNSFEDFMKQVEYFVDIASDYKADFVVFPELFTLSLLSAENKKHTPDEAILDITKYTSRYVEAMNKMAISYNINIIGGSHPSLVGDRVRNISYVFLRGGEVHQQEKIHPTPNEKYWWNMEGGEDLNVIQTDCGPIGVLVCYDAEFPELARHLADQGALMLFVPFCTDERQGYLRVRYCSQARAIENQMYVATAGVVGNIPDVENMDIHYATSHIMTPCDFPFARDGIAAEASANTETIIFADLNLNDLHVARKQGSVQNFGDRRFDLYEVKWLK</sequence>
<proteinExistence type="predicted"/>
<dbReference type="GO" id="GO:0016747">
    <property type="term" value="F:acyltransferase activity, transferring groups other than amino-acyl groups"/>
    <property type="evidence" value="ECO:0007669"/>
    <property type="project" value="InterPro"/>
</dbReference>
<dbReference type="EMBL" id="PKUQ01000047">
    <property type="protein sequence ID" value="PLW75706.1"/>
    <property type="molecule type" value="Genomic_DNA"/>
</dbReference>
<reference evidence="3 4" key="1">
    <citation type="submission" date="2018-01" db="EMBL/GenBank/DDBJ databases">
        <title>The draft genome sequence of Cohaesibacter sp. H1304.</title>
        <authorList>
            <person name="Wang N.-N."/>
            <person name="Du Z.-J."/>
        </authorList>
    </citation>
    <scope>NUCLEOTIDE SEQUENCE [LARGE SCALE GENOMIC DNA]</scope>
    <source>
        <strain evidence="3 4">H1304</strain>
    </source>
</reference>
<comment type="caution">
    <text evidence="3">The sequence shown here is derived from an EMBL/GenBank/DDBJ whole genome shotgun (WGS) entry which is preliminary data.</text>
</comment>
<dbReference type="Gene3D" id="3.40.630.30">
    <property type="match status" value="1"/>
</dbReference>
<dbReference type="PANTHER" id="PTHR23088:SF50">
    <property type="entry name" value="HYDROLASE YHCX"/>
    <property type="match status" value="1"/>
</dbReference>
<evidence type="ECO:0000313" key="3">
    <source>
        <dbReference type="EMBL" id="PLW75706.1"/>
    </source>
</evidence>
<dbReference type="AlphaFoldDB" id="A0A2N5XMF0"/>
<dbReference type="OrthoDB" id="9811121at2"/>
<dbReference type="Proteomes" id="UP000234881">
    <property type="component" value="Unassembled WGS sequence"/>
</dbReference>
<dbReference type="Pfam" id="PF00795">
    <property type="entry name" value="CN_hydrolase"/>
    <property type="match status" value="1"/>
</dbReference>
<evidence type="ECO:0000313" key="4">
    <source>
        <dbReference type="Proteomes" id="UP000234881"/>
    </source>
</evidence>
<protein>
    <submittedName>
        <fullName evidence="3">Carbon-nitrogen hydrolase</fullName>
    </submittedName>
</protein>
<keyword evidence="4" id="KW-1185">Reference proteome</keyword>
<dbReference type="InterPro" id="IPR003010">
    <property type="entry name" value="C-N_Hydrolase"/>
</dbReference>
<dbReference type="InterPro" id="IPR036526">
    <property type="entry name" value="C-N_Hydrolase_sf"/>
</dbReference>
<evidence type="ECO:0000259" key="2">
    <source>
        <dbReference type="PROSITE" id="PS51186"/>
    </source>
</evidence>